<keyword evidence="2" id="KW-1185">Reference proteome</keyword>
<dbReference type="EMBL" id="PGTB01000041">
    <property type="protein sequence ID" value="PJE36476.1"/>
    <property type="molecule type" value="Genomic_DNA"/>
</dbReference>
<sequence>MSRNLATSLQRRRRANPMQTYDALPGPLRAWVAQAALPWSPASCLRIWRRARDQGDSPEAILARLDRAEALTLSRDRFCHRP</sequence>
<proteinExistence type="predicted"/>
<reference evidence="1 2" key="1">
    <citation type="journal article" date="2018" name="Int. J. Syst. Evol. Microbiol.">
        <title>Pseudooceanicola lipolyticus sp. nov., a marine alphaproteobacterium, reclassification of Oceanicola flagellatus as Pseudooceanicola flagellatus comb. nov. and emended description of the genus Pseudooceanicola.</title>
        <authorList>
            <person name="Huang M.-M."/>
            <person name="Guo L.-L."/>
            <person name="Wu Y.-H."/>
            <person name="Lai Q.-L."/>
            <person name="Shao Z.-Z."/>
            <person name="Wang C.-S."/>
            <person name="Wu M."/>
            <person name="Xu X.-W."/>
        </authorList>
    </citation>
    <scope>NUCLEOTIDE SEQUENCE [LARGE SCALE GENOMIC DNA]</scope>
    <source>
        <strain evidence="1 2">157</strain>
    </source>
</reference>
<gene>
    <name evidence="1" type="ORF">CVM52_11930</name>
</gene>
<dbReference type="RefSeq" id="WP_100162721.1">
    <property type="nucleotide sequence ID" value="NZ_PGTB01000041.1"/>
</dbReference>
<comment type="caution">
    <text evidence="1">The sequence shown here is derived from an EMBL/GenBank/DDBJ whole genome shotgun (WGS) entry which is preliminary data.</text>
</comment>
<dbReference type="OrthoDB" id="7658988at2"/>
<dbReference type="InterPro" id="IPR045386">
    <property type="entry name" value="DUF6525"/>
</dbReference>
<dbReference type="Pfam" id="PF20135">
    <property type="entry name" value="DUF6525"/>
    <property type="match status" value="1"/>
</dbReference>
<dbReference type="AlphaFoldDB" id="A0A2M8J119"/>
<protein>
    <submittedName>
        <fullName evidence="1">Uncharacterized protein</fullName>
    </submittedName>
</protein>
<accession>A0A2M8J119</accession>
<dbReference type="Proteomes" id="UP000231553">
    <property type="component" value="Unassembled WGS sequence"/>
</dbReference>
<evidence type="ECO:0000313" key="1">
    <source>
        <dbReference type="EMBL" id="PJE36476.1"/>
    </source>
</evidence>
<evidence type="ECO:0000313" key="2">
    <source>
        <dbReference type="Proteomes" id="UP000231553"/>
    </source>
</evidence>
<name>A0A2M8J119_9RHOB</name>
<organism evidence="1 2">
    <name type="scientific">Pseudooceanicola lipolyticus</name>
    <dbReference type="NCBI Taxonomy" id="2029104"/>
    <lineage>
        <taxon>Bacteria</taxon>
        <taxon>Pseudomonadati</taxon>
        <taxon>Pseudomonadota</taxon>
        <taxon>Alphaproteobacteria</taxon>
        <taxon>Rhodobacterales</taxon>
        <taxon>Paracoccaceae</taxon>
        <taxon>Pseudooceanicola</taxon>
    </lineage>
</organism>